<dbReference type="PROSITE" id="PS50164">
    <property type="entry name" value="GIY_YIG"/>
    <property type="match status" value="1"/>
</dbReference>
<protein>
    <recommendedName>
        <fullName evidence="1">GIY-YIG domain-containing protein</fullName>
    </recommendedName>
</protein>
<dbReference type="InterPro" id="IPR035901">
    <property type="entry name" value="GIY-YIG_endonuc_sf"/>
</dbReference>
<sequence>MVECFSQKTQEELKYYVYLLIDPRDDKIFYVGKGYGNRVFYHINEAIFNPSETEKLEIIRAIKQEDLKVNHFIVRHGLEENEALIVESVLIDFLTFKDFAEVAKISNIAAGHYSFNQGIKTVDECELLYNCEELKIENIQHNVLVININKTYDNKRKKKNENPIYDRPNIYEATRGWWVLDKKRAENSDFVLAEYRGVIRAVFKPERWVQDIENRGVKRWGFEGSEITSKEILDIYINKEVPKIRGMANPIRYFEIIKNATKMS</sequence>
<dbReference type="STRING" id="908615.SAMN05421540_1225"/>
<organism evidence="2 3">
    <name type="scientific">Psychroflexus halocasei</name>
    <dbReference type="NCBI Taxonomy" id="908615"/>
    <lineage>
        <taxon>Bacteria</taxon>
        <taxon>Pseudomonadati</taxon>
        <taxon>Bacteroidota</taxon>
        <taxon>Flavobacteriia</taxon>
        <taxon>Flavobacteriales</taxon>
        <taxon>Flavobacteriaceae</taxon>
        <taxon>Psychroflexus</taxon>
    </lineage>
</organism>
<feature type="domain" description="GIY-YIG" evidence="1">
    <location>
        <begin position="13"/>
        <end position="102"/>
    </location>
</feature>
<proteinExistence type="predicted"/>
<accession>A0A1H4E0R7</accession>
<evidence type="ECO:0000313" key="2">
    <source>
        <dbReference type="EMBL" id="SEA78644.1"/>
    </source>
</evidence>
<name>A0A1H4E0R7_9FLAO</name>
<keyword evidence="3" id="KW-1185">Reference proteome</keyword>
<dbReference type="CDD" id="cd10440">
    <property type="entry name" value="GIY-YIG_COG3680"/>
    <property type="match status" value="1"/>
</dbReference>
<gene>
    <name evidence="2" type="ORF">SAMN05421540_1225</name>
</gene>
<dbReference type="RefSeq" id="WP_093246055.1">
    <property type="nucleotide sequence ID" value="NZ_FNQF01000022.1"/>
</dbReference>
<reference evidence="2 3" key="1">
    <citation type="submission" date="2016-10" db="EMBL/GenBank/DDBJ databases">
        <authorList>
            <person name="de Groot N.N."/>
        </authorList>
    </citation>
    <scope>NUCLEOTIDE SEQUENCE [LARGE SCALE GENOMIC DNA]</scope>
    <source>
        <strain evidence="2 3">DSM 23581</strain>
    </source>
</reference>
<dbReference type="AlphaFoldDB" id="A0A1H4E0R7"/>
<dbReference type="InterPro" id="IPR000305">
    <property type="entry name" value="GIY-YIG_endonuc"/>
</dbReference>
<dbReference type="EMBL" id="FNQF01000022">
    <property type="protein sequence ID" value="SEA78644.1"/>
    <property type="molecule type" value="Genomic_DNA"/>
</dbReference>
<dbReference type="SUPFAM" id="SSF82771">
    <property type="entry name" value="GIY-YIG endonuclease"/>
    <property type="match status" value="1"/>
</dbReference>
<dbReference type="Pfam" id="PF22945">
    <property type="entry name" value="LEM-3_GIY-YIG"/>
    <property type="match status" value="1"/>
</dbReference>
<evidence type="ECO:0000259" key="1">
    <source>
        <dbReference type="PROSITE" id="PS50164"/>
    </source>
</evidence>
<evidence type="ECO:0000313" key="3">
    <source>
        <dbReference type="Proteomes" id="UP000198820"/>
    </source>
</evidence>
<dbReference type="Proteomes" id="UP000198820">
    <property type="component" value="Unassembled WGS sequence"/>
</dbReference>